<name>A0A382SKT8_9ZZZZ</name>
<organism evidence="1">
    <name type="scientific">marine metagenome</name>
    <dbReference type="NCBI Taxonomy" id="408172"/>
    <lineage>
        <taxon>unclassified sequences</taxon>
        <taxon>metagenomes</taxon>
        <taxon>ecological metagenomes</taxon>
    </lineage>
</organism>
<dbReference type="InterPro" id="IPR038375">
    <property type="entry name" value="NDUFAF7_sf"/>
</dbReference>
<gene>
    <name evidence="1" type="ORF">METZ01_LOCUS362375</name>
</gene>
<dbReference type="AlphaFoldDB" id="A0A382SKT8"/>
<accession>A0A382SKT8</accession>
<dbReference type="EMBL" id="UINC01129257">
    <property type="protein sequence ID" value="SVD09521.1"/>
    <property type="molecule type" value="Genomic_DNA"/>
</dbReference>
<reference evidence="1" key="1">
    <citation type="submission" date="2018-05" db="EMBL/GenBank/DDBJ databases">
        <authorList>
            <person name="Lanie J.A."/>
            <person name="Ng W.-L."/>
            <person name="Kazmierczak K.M."/>
            <person name="Andrzejewski T.M."/>
            <person name="Davidsen T.M."/>
            <person name="Wayne K.J."/>
            <person name="Tettelin H."/>
            <person name="Glass J.I."/>
            <person name="Rusch D."/>
            <person name="Podicherti R."/>
            <person name="Tsui H.-C.T."/>
            <person name="Winkler M.E."/>
        </authorList>
    </citation>
    <scope>NUCLEOTIDE SEQUENCE</scope>
</reference>
<sequence>MSNEKPQSDLIAALRDATDEKGQMDYPTFVATTLYAPEVGYYSTAKTRVGRSPETDFFTAQSLGPIFGQLVVAACESLLGDADPNSYTFVEIAAEPDRSVLQGVRHNFGATKTIRLFDSL</sequence>
<proteinExistence type="predicted"/>
<protein>
    <submittedName>
        <fullName evidence="1">Uncharacterized protein</fullName>
    </submittedName>
</protein>
<dbReference type="SUPFAM" id="SSF53335">
    <property type="entry name" value="S-adenosyl-L-methionine-dependent methyltransferases"/>
    <property type="match status" value="1"/>
</dbReference>
<feature type="non-terminal residue" evidence="1">
    <location>
        <position position="120"/>
    </location>
</feature>
<dbReference type="Gene3D" id="3.40.50.12710">
    <property type="match status" value="1"/>
</dbReference>
<evidence type="ECO:0000313" key="1">
    <source>
        <dbReference type="EMBL" id="SVD09521.1"/>
    </source>
</evidence>
<dbReference type="InterPro" id="IPR029063">
    <property type="entry name" value="SAM-dependent_MTases_sf"/>
</dbReference>